<dbReference type="InterPro" id="IPR003961">
    <property type="entry name" value="FN3_dom"/>
</dbReference>
<dbReference type="KEGG" id="pmw:B2K_22360"/>
<dbReference type="Gene3D" id="2.60.120.260">
    <property type="entry name" value="Galactose-binding domain-like"/>
    <property type="match status" value="2"/>
</dbReference>
<sequence>MKMRRKWIPMMLVWLLIWGLLPSGIGGTAGAEGAVNIAPQAMLTVDSVTGTNPASNAADGSLTTRWISGSTTYEHVFEMTWERAHPVDRVKVWSGNVGTGASSWHIRDFTLDYWNGSTWITLAAVTDNDKDNNAGEYNDLSFSPVTASRLRLHITKPSWGGYNAADDRIARLAEIEVYAAVQNGSDTTPPQEAGSPEAVAGSGQLTLRWSDPPDPDFHQVRITQEGSVTEAVYVSKGVEVRVLPGLTNGSTYTFRLQTADTAGNFSGGVRLTATPSEELPDPAPGLARFITRSGDRLLDGTEPFRFISMNGSNLTYIPSPVWHRADPWEQEDAFLSIRQMGGTVVRLYTLTIKGGTANGQSPSHINGLQSYDEGFFRDLDHVLKLANDYGIRVILPFIDTWEHVGGLKQFAAFRGKTAEQFYTDPELKEDYKHLVSYVLGRTNTYTGVKYKDDKAILAWETGNELYPTDEWTAEMAAYIKSIDGNHLVMDGRYGISAAALSDSNVDIVSNHYYESGGTNYALRAAADRNASMGRKAFVVGEFGHSHTANLTALADQVITSGTSGALLWTLKFHNKDGGFYNKPGDYRWPGFPSGASYDETSVMRMMQEKAHAIRGWPVPPPAVPRAPELLPVESVHGLYWRGSAGAQTYDIQRAGHPDGPWATVGTDVSDSDIPFVPFKDTSAVEGSTYYYRVTAKNAGGSSVPSYPAGPVTASSVPPVPTAPALLPIQSVSSIAWEPVKWADAYDLERAETAEGPWSVAGSDLSEEDRPYQDATANSGIAYYYRLKAKNAGGISEPSNTVGPVTVHNAAQLAALTADSTTGTNVPAYAVDGSLSTRWLSGSGGEEHFLRMEWPAAQTINQVKLWSGASSGANWHIRSFTLAYWTGTEWKPLASVEDNEQDGFYGEYNELHFEPVRTTALQVSITKPSWQGLPVNPDDRIARIMELEAGYADRTAPGEVSGTAVISGKDRLTLTWTDPSDPDLAHIRIVPEGAAGAEPLATITKGVQTVTFGGLEKGSLYSYRLIAVDRTGNASPGVVVSGVPGKKTGEPGKD</sequence>
<evidence type="ECO:0000313" key="10">
    <source>
        <dbReference type="EMBL" id="AFH63404.1"/>
    </source>
</evidence>
<dbReference type="OrthoDB" id="9801493at2"/>
<dbReference type="GO" id="GO:0000272">
    <property type="term" value="P:polysaccharide catabolic process"/>
    <property type="evidence" value="ECO:0007669"/>
    <property type="project" value="InterPro"/>
</dbReference>
<dbReference type="InterPro" id="IPR001547">
    <property type="entry name" value="Glyco_hydro_5"/>
</dbReference>
<dbReference type="Pfam" id="PF26410">
    <property type="entry name" value="GH5_mannosidase"/>
    <property type="match status" value="1"/>
</dbReference>
<gene>
    <name evidence="10" type="ORF">B2K_22360</name>
</gene>
<evidence type="ECO:0000256" key="5">
    <source>
        <dbReference type="ARBA" id="ARBA00022729"/>
    </source>
</evidence>
<feature type="domain" description="Fibronectin type-III" evidence="9">
    <location>
        <begin position="620"/>
        <end position="718"/>
    </location>
</feature>
<dbReference type="PANTHER" id="PTHR31451:SF39">
    <property type="entry name" value="MANNAN ENDO-1,4-BETA-MANNOSIDASE 1"/>
    <property type="match status" value="1"/>
</dbReference>
<dbReference type="EC" id="3.2.1.78" evidence="3"/>
<dbReference type="PANTHER" id="PTHR31451">
    <property type="match status" value="1"/>
</dbReference>
<keyword evidence="7" id="KW-0326">Glycosidase</keyword>
<evidence type="ECO:0000259" key="9">
    <source>
        <dbReference type="PROSITE" id="PS50853"/>
    </source>
</evidence>
<dbReference type="SUPFAM" id="SSF51445">
    <property type="entry name" value="(Trans)glycosidases"/>
    <property type="match status" value="1"/>
</dbReference>
<dbReference type="PATRIC" id="fig|997761.3.peg.4407"/>
<dbReference type="Proteomes" id="UP000007392">
    <property type="component" value="Chromosome"/>
</dbReference>
<dbReference type="AlphaFoldDB" id="I0BM07"/>
<dbReference type="EMBL" id="CP003422">
    <property type="protein sequence ID" value="AFH63404.1"/>
    <property type="molecule type" value="Genomic_DNA"/>
</dbReference>
<evidence type="ECO:0000256" key="6">
    <source>
        <dbReference type="ARBA" id="ARBA00022801"/>
    </source>
</evidence>
<keyword evidence="6" id="KW-0378">Hydrolase</keyword>
<dbReference type="GO" id="GO:0016985">
    <property type="term" value="F:mannan endo-1,4-beta-mannosidase activity"/>
    <property type="evidence" value="ECO:0007669"/>
    <property type="project" value="TreeGrafter"/>
</dbReference>
<name>I0BM07_9BACL</name>
<dbReference type="HOGENOM" id="CLU_010687_0_0_9"/>
<dbReference type="GO" id="GO:0005576">
    <property type="term" value="C:extracellular region"/>
    <property type="evidence" value="ECO:0007669"/>
    <property type="project" value="UniProtKB-SubCell"/>
</dbReference>
<dbReference type="InterPro" id="IPR008979">
    <property type="entry name" value="Galactose-bd-like_sf"/>
</dbReference>
<evidence type="ECO:0000256" key="7">
    <source>
        <dbReference type="ARBA" id="ARBA00023295"/>
    </source>
</evidence>
<dbReference type="CDD" id="cd00063">
    <property type="entry name" value="FN3"/>
    <property type="match status" value="3"/>
</dbReference>
<dbReference type="Gene3D" id="2.60.40.10">
    <property type="entry name" value="Immunoglobulins"/>
    <property type="match status" value="4"/>
</dbReference>
<dbReference type="InterPro" id="IPR000421">
    <property type="entry name" value="FA58C"/>
</dbReference>
<dbReference type="SUPFAM" id="SSF49785">
    <property type="entry name" value="Galactose-binding domain-like"/>
    <property type="match status" value="2"/>
</dbReference>
<evidence type="ECO:0000256" key="1">
    <source>
        <dbReference type="ARBA" id="ARBA00001678"/>
    </source>
</evidence>
<dbReference type="PROSITE" id="PS50022">
    <property type="entry name" value="FA58C_3"/>
    <property type="match status" value="1"/>
</dbReference>
<dbReference type="Gene3D" id="3.20.20.80">
    <property type="entry name" value="Glycosidases"/>
    <property type="match status" value="1"/>
</dbReference>
<dbReference type="SMART" id="SM00060">
    <property type="entry name" value="FN3"/>
    <property type="match status" value="4"/>
</dbReference>
<keyword evidence="5" id="KW-0732">Signal</keyword>
<feature type="domain" description="F5/8 type C" evidence="8">
    <location>
        <begin position="794"/>
        <end position="962"/>
    </location>
</feature>
<comment type="catalytic activity">
    <reaction evidence="1">
        <text>Random hydrolysis of (1-&gt;4)-beta-D-mannosidic linkages in mannans, galactomannans and glucomannans.</text>
        <dbReference type="EC" id="3.2.1.78"/>
    </reaction>
</comment>
<dbReference type="InterPro" id="IPR017853">
    <property type="entry name" value="GH"/>
</dbReference>
<dbReference type="PROSITE" id="PS50853">
    <property type="entry name" value="FN3"/>
    <property type="match status" value="2"/>
</dbReference>
<proteinExistence type="predicted"/>
<dbReference type="SUPFAM" id="SSF49265">
    <property type="entry name" value="Fibronectin type III"/>
    <property type="match status" value="3"/>
</dbReference>
<dbReference type="Pfam" id="PF00754">
    <property type="entry name" value="F5_F8_type_C"/>
    <property type="match status" value="2"/>
</dbReference>
<protein>
    <recommendedName>
        <fullName evidence="3">mannan endo-1,4-beta-mannosidase</fullName>
        <ecNumber evidence="3">3.2.1.78</ecNumber>
    </recommendedName>
</protein>
<accession>I0BM07</accession>
<feature type="domain" description="Fibronectin type-III" evidence="9">
    <location>
        <begin position="955"/>
        <end position="1050"/>
    </location>
</feature>
<organism evidence="10 11">
    <name type="scientific">Paenibacillus mucilaginosus K02</name>
    <dbReference type="NCBI Taxonomy" id="997761"/>
    <lineage>
        <taxon>Bacteria</taxon>
        <taxon>Bacillati</taxon>
        <taxon>Bacillota</taxon>
        <taxon>Bacilli</taxon>
        <taxon>Bacillales</taxon>
        <taxon>Paenibacillaceae</taxon>
        <taxon>Paenibacillus</taxon>
    </lineage>
</organism>
<reference evidence="10 11" key="1">
    <citation type="submission" date="2013-06" db="EMBL/GenBank/DDBJ databases">
        <title>Complete genome sequence of Paenibacillus mucilaginosus K02.</title>
        <authorList>
            <person name="Xiao B."/>
            <person name="Sun L."/>
            <person name="Xiao L."/>
            <person name="Lian B."/>
        </authorList>
    </citation>
    <scope>NUCLEOTIDE SEQUENCE [LARGE SCALE GENOMIC DNA]</scope>
    <source>
        <strain evidence="10 11">K02</strain>
    </source>
</reference>
<keyword evidence="4" id="KW-0964">Secreted</keyword>
<comment type="subcellular location">
    <subcellularLocation>
        <location evidence="2">Secreted</location>
    </subcellularLocation>
</comment>
<dbReference type="InterPro" id="IPR036116">
    <property type="entry name" value="FN3_sf"/>
</dbReference>
<dbReference type="InterPro" id="IPR013783">
    <property type="entry name" value="Ig-like_fold"/>
</dbReference>
<evidence type="ECO:0000256" key="3">
    <source>
        <dbReference type="ARBA" id="ARBA00012706"/>
    </source>
</evidence>
<evidence type="ECO:0000259" key="8">
    <source>
        <dbReference type="PROSITE" id="PS50022"/>
    </source>
</evidence>
<dbReference type="InterPro" id="IPR045053">
    <property type="entry name" value="MAN-like"/>
</dbReference>
<evidence type="ECO:0000256" key="4">
    <source>
        <dbReference type="ARBA" id="ARBA00022525"/>
    </source>
</evidence>
<evidence type="ECO:0000313" key="11">
    <source>
        <dbReference type="Proteomes" id="UP000007392"/>
    </source>
</evidence>
<evidence type="ECO:0000256" key="2">
    <source>
        <dbReference type="ARBA" id="ARBA00004613"/>
    </source>
</evidence>